<comment type="caution">
    <text evidence="1">The sequence shown here is derived from an EMBL/GenBank/DDBJ whole genome shotgun (WGS) entry which is preliminary data.</text>
</comment>
<evidence type="ECO:0000313" key="2">
    <source>
        <dbReference type="Proteomes" id="UP001066276"/>
    </source>
</evidence>
<keyword evidence="2" id="KW-1185">Reference proteome</keyword>
<reference evidence="1" key="1">
    <citation type="journal article" date="2022" name="bioRxiv">
        <title>Sequencing and chromosome-scale assembly of the giantPleurodeles waltlgenome.</title>
        <authorList>
            <person name="Brown T."/>
            <person name="Elewa A."/>
            <person name="Iarovenko S."/>
            <person name="Subramanian E."/>
            <person name="Araus A.J."/>
            <person name="Petzold A."/>
            <person name="Susuki M."/>
            <person name="Suzuki K.-i.T."/>
            <person name="Hayashi T."/>
            <person name="Toyoda A."/>
            <person name="Oliveira C."/>
            <person name="Osipova E."/>
            <person name="Leigh N.D."/>
            <person name="Simon A."/>
            <person name="Yun M.H."/>
        </authorList>
    </citation>
    <scope>NUCLEOTIDE SEQUENCE</scope>
    <source>
        <strain evidence="1">20211129_DDA</strain>
        <tissue evidence="1">Liver</tissue>
    </source>
</reference>
<dbReference type="EMBL" id="JANPWB010000016">
    <property type="protein sequence ID" value="KAJ1085119.1"/>
    <property type="molecule type" value="Genomic_DNA"/>
</dbReference>
<dbReference type="AlphaFoldDB" id="A0AAV7L2J7"/>
<sequence length="135" mass="15212">MKSQGVLLQSNHPVVVKTSTVWLPGCPSDNNLDTVRAERLAVTRKLKLGGCSFRAEEERCGTDQEQFRLTGSEINCRPPGSGRNRTKLQVPRATGLVLRKAMDKDILRRVKWVGNMLRMVTIQKLQNLGVVFDFF</sequence>
<dbReference type="Proteomes" id="UP001066276">
    <property type="component" value="Chromosome 12"/>
</dbReference>
<name>A0AAV7L2J7_PLEWA</name>
<accession>A0AAV7L2J7</accession>
<proteinExistence type="predicted"/>
<evidence type="ECO:0000313" key="1">
    <source>
        <dbReference type="EMBL" id="KAJ1085119.1"/>
    </source>
</evidence>
<organism evidence="1 2">
    <name type="scientific">Pleurodeles waltl</name>
    <name type="common">Iberian ribbed newt</name>
    <dbReference type="NCBI Taxonomy" id="8319"/>
    <lineage>
        <taxon>Eukaryota</taxon>
        <taxon>Metazoa</taxon>
        <taxon>Chordata</taxon>
        <taxon>Craniata</taxon>
        <taxon>Vertebrata</taxon>
        <taxon>Euteleostomi</taxon>
        <taxon>Amphibia</taxon>
        <taxon>Batrachia</taxon>
        <taxon>Caudata</taxon>
        <taxon>Salamandroidea</taxon>
        <taxon>Salamandridae</taxon>
        <taxon>Pleurodelinae</taxon>
        <taxon>Pleurodeles</taxon>
    </lineage>
</organism>
<gene>
    <name evidence="1" type="ORF">NDU88_005252</name>
</gene>
<protein>
    <submittedName>
        <fullName evidence="1">Uncharacterized protein</fullName>
    </submittedName>
</protein>